<comment type="similarity">
    <text evidence="3 11">Belongs to the PP2C family.</text>
</comment>
<gene>
    <name evidence="13" type="ORF">APICC_09455</name>
</gene>
<dbReference type="AlphaFoldDB" id="A0A2A3EEI4"/>
<dbReference type="SMART" id="SM00332">
    <property type="entry name" value="PP2Cc"/>
    <property type="match status" value="1"/>
</dbReference>
<dbReference type="SUPFAM" id="SSF81606">
    <property type="entry name" value="PP2C-like"/>
    <property type="match status" value="1"/>
</dbReference>
<evidence type="ECO:0000256" key="4">
    <source>
        <dbReference type="ARBA" id="ARBA00022723"/>
    </source>
</evidence>
<comment type="catalytic activity">
    <reaction evidence="10 11">
        <text>O-phospho-L-threonyl-[protein] + H2O = L-threonyl-[protein] + phosphate</text>
        <dbReference type="Rhea" id="RHEA:47004"/>
        <dbReference type="Rhea" id="RHEA-COMP:11060"/>
        <dbReference type="Rhea" id="RHEA-COMP:11605"/>
        <dbReference type="ChEBI" id="CHEBI:15377"/>
        <dbReference type="ChEBI" id="CHEBI:30013"/>
        <dbReference type="ChEBI" id="CHEBI:43474"/>
        <dbReference type="ChEBI" id="CHEBI:61977"/>
        <dbReference type="EC" id="3.1.3.16"/>
    </reaction>
</comment>
<dbReference type="PROSITE" id="PS51746">
    <property type="entry name" value="PPM_2"/>
    <property type="match status" value="1"/>
</dbReference>
<evidence type="ECO:0000313" key="14">
    <source>
        <dbReference type="Proteomes" id="UP000242457"/>
    </source>
</evidence>
<reference evidence="13 14" key="1">
    <citation type="submission" date="2014-07" db="EMBL/GenBank/DDBJ databases">
        <title>Genomic and transcriptomic analysis on Apis cerana provide comprehensive insights into honey bee biology.</title>
        <authorList>
            <person name="Diao Q."/>
            <person name="Sun L."/>
            <person name="Zheng H."/>
            <person name="Zheng H."/>
            <person name="Xu S."/>
            <person name="Wang S."/>
            <person name="Zeng Z."/>
            <person name="Hu F."/>
            <person name="Su S."/>
            <person name="Wu J."/>
        </authorList>
    </citation>
    <scope>NUCLEOTIDE SEQUENCE [LARGE SCALE GENOMIC DNA]</scope>
    <source>
        <tissue evidence="13">Pupae without intestine</tissue>
    </source>
</reference>
<evidence type="ECO:0000313" key="13">
    <source>
        <dbReference type="EMBL" id="PBC29629.1"/>
    </source>
</evidence>
<keyword evidence="6 11" id="KW-0460">Magnesium</keyword>
<dbReference type="FunFam" id="3.60.40.10:FF:000009">
    <property type="entry name" value="Blast:Protein phosphatase PTC7 homolog"/>
    <property type="match status" value="1"/>
</dbReference>
<evidence type="ECO:0000256" key="6">
    <source>
        <dbReference type="ARBA" id="ARBA00022842"/>
    </source>
</evidence>
<comment type="cofactor">
    <cofactor evidence="2 11">
        <name>Mg(2+)</name>
        <dbReference type="ChEBI" id="CHEBI:18420"/>
    </cofactor>
</comment>
<evidence type="ECO:0000259" key="12">
    <source>
        <dbReference type="PROSITE" id="PS51746"/>
    </source>
</evidence>
<dbReference type="PANTHER" id="PTHR12320:SF1">
    <property type="entry name" value="PROTEIN PHOSPHATASE PTC7 HOMOLOG"/>
    <property type="match status" value="1"/>
</dbReference>
<evidence type="ECO:0000256" key="3">
    <source>
        <dbReference type="ARBA" id="ARBA00006702"/>
    </source>
</evidence>
<dbReference type="GO" id="GO:0046872">
    <property type="term" value="F:metal ion binding"/>
    <property type="evidence" value="ECO:0007669"/>
    <property type="project" value="UniProtKB-UniRule"/>
</dbReference>
<evidence type="ECO:0000256" key="11">
    <source>
        <dbReference type="RuleBase" id="RU366020"/>
    </source>
</evidence>
<evidence type="ECO:0000256" key="9">
    <source>
        <dbReference type="ARBA" id="ARBA00047761"/>
    </source>
</evidence>
<dbReference type="EMBL" id="KZ288280">
    <property type="protein sequence ID" value="PBC29629.1"/>
    <property type="molecule type" value="Genomic_DNA"/>
</dbReference>
<accession>A0A2A3EEI4</accession>
<evidence type="ECO:0000256" key="7">
    <source>
        <dbReference type="ARBA" id="ARBA00022912"/>
    </source>
</evidence>
<dbReference type="Gene3D" id="3.60.40.10">
    <property type="entry name" value="PPM-type phosphatase domain"/>
    <property type="match status" value="1"/>
</dbReference>
<proteinExistence type="inferred from homology"/>
<dbReference type="GO" id="GO:0004722">
    <property type="term" value="F:protein serine/threonine phosphatase activity"/>
    <property type="evidence" value="ECO:0007669"/>
    <property type="project" value="UniProtKB-EC"/>
</dbReference>
<dbReference type="InterPro" id="IPR036457">
    <property type="entry name" value="PPM-type-like_dom_sf"/>
</dbReference>
<organism evidence="13 14">
    <name type="scientific">Apis cerana cerana</name>
    <name type="common">Oriental honeybee</name>
    <dbReference type="NCBI Taxonomy" id="94128"/>
    <lineage>
        <taxon>Eukaryota</taxon>
        <taxon>Metazoa</taxon>
        <taxon>Ecdysozoa</taxon>
        <taxon>Arthropoda</taxon>
        <taxon>Hexapoda</taxon>
        <taxon>Insecta</taxon>
        <taxon>Pterygota</taxon>
        <taxon>Neoptera</taxon>
        <taxon>Endopterygota</taxon>
        <taxon>Hymenoptera</taxon>
        <taxon>Apocrita</taxon>
        <taxon>Aculeata</taxon>
        <taxon>Apoidea</taxon>
        <taxon>Anthophila</taxon>
        <taxon>Apidae</taxon>
        <taxon>Apis</taxon>
    </lineage>
</organism>
<keyword evidence="4 11" id="KW-0479">Metal-binding</keyword>
<dbReference type="STRING" id="94128.A0A2A3EEI4"/>
<keyword evidence="8 11" id="KW-0464">Manganese</keyword>
<dbReference type="OrthoDB" id="60843at2759"/>
<protein>
    <recommendedName>
        <fullName evidence="11">Protein phosphatase</fullName>
        <ecNumber evidence="11">3.1.3.16</ecNumber>
    </recommendedName>
</protein>
<keyword evidence="7 11" id="KW-0904">Protein phosphatase</keyword>
<keyword evidence="5 11" id="KW-0378">Hydrolase</keyword>
<dbReference type="Pfam" id="PF00481">
    <property type="entry name" value="PP2C"/>
    <property type="match status" value="1"/>
</dbReference>
<dbReference type="InterPro" id="IPR039123">
    <property type="entry name" value="PPTC7"/>
</dbReference>
<dbReference type="EC" id="3.1.3.16" evidence="11"/>
<name>A0A2A3EEI4_APICC</name>
<dbReference type="Proteomes" id="UP000242457">
    <property type="component" value="Unassembled WGS sequence"/>
</dbReference>
<dbReference type="InterPro" id="IPR001932">
    <property type="entry name" value="PPM-type_phosphatase-like_dom"/>
</dbReference>
<comment type="cofactor">
    <cofactor evidence="1 11">
        <name>Mn(2+)</name>
        <dbReference type="ChEBI" id="CHEBI:29035"/>
    </cofactor>
</comment>
<evidence type="ECO:0000256" key="8">
    <source>
        <dbReference type="ARBA" id="ARBA00023211"/>
    </source>
</evidence>
<evidence type="ECO:0000256" key="1">
    <source>
        <dbReference type="ARBA" id="ARBA00001936"/>
    </source>
</evidence>
<feature type="domain" description="PPM-type phosphatase" evidence="12">
    <location>
        <begin position="70"/>
        <end position="347"/>
    </location>
</feature>
<evidence type="ECO:0000256" key="2">
    <source>
        <dbReference type="ARBA" id="ARBA00001946"/>
    </source>
</evidence>
<keyword evidence="14" id="KW-1185">Reference proteome</keyword>
<evidence type="ECO:0000256" key="10">
    <source>
        <dbReference type="ARBA" id="ARBA00048336"/>
    </source>
</evidence>
<comment type="catalytic activity">
    <reaction evidence="9 11">
        <text>O-phospho-L-seryl-[protein] + H2O = L-seryl-[protein] + phosphate</text>
        <dbReference type="Rhea" id="RHEA:20629"/>
        <dbReference type="Rhea" id="RHEA-COMP:9863"/>
        <dbReference type="Rhea" id="RHEA-COMP:11604"/>
        <dbReference type="ChEBI" id="CHEBI:15377"/>
        <dbReference type="ChEBI" id="CHEBI:29999"/>
        <dbReference type="ChEBI" id="CHEBI:43474"/>
        <dbReference type="ChEBI" id="CHEBI:83421"/>
        <dbReference type="EC" id="3.1.3.16"/>
    </reaction>
</comment>
<dbReference type="PANTHER" id="PTHR12320">
    <property type="entry name" value="PROTEIN PHOSPHATASE 2C"/>
    <property type="match status" value="1"/>
</dbReference>
<sequence>MKAFSANKSEVSQMQDICASQKFEPHRTMQSIYWTGRLLSRAIWNGISNYTACADPNVNKRREASFISAVCGFPKDFARGRIRKGQFGDDAWFSAKFKTVEVIEFDSSLDLLGVADGVGGWRHYGIDPGEFSSFLMRTCERLVSMGRFTPSEPAGLLARSYYELLENKQPILGINYIYLYDNILGSSTACVIVLNKETSSIYAANIGDSGFVVVRKGEVVHRSSEQQHYFNTPFQLSLPPPGHSGLVLSDSPESADTSSFGVEDGDVILLATDGVFDNVPDQLLITEMRKVQGERDPTKIQGVANSIAWMARSLAFDGAFMSPFAQSARENGIDTIELISSTYLWCT</sequence>
<evidence type="ECO:0000256" key="5">
    <source>
        <dbReference type="ARBA" id="ARBA00022801"/>
    </source>
</evidence>
<dbReference type="GO" id="GO:0005739">
    <property type="term" value="C:mitochondrion"/>
    <property type="evidence" value="ECO:0007669"/>
    <property type="project" value="TreeGrafter"/>
</dbReference>